<dbReference type="Proteomes" id="UP000182827">
    <property type="component" value="Unassembled WGS sequence"/>
</dbReference>
<evidence type="ECO:0000313" key="1">
    <source>
        <dbReference type="EMBL" id="SFT24897.1"/>
    </source>
</evidence>
<dbReference type="SUPFAM" id="SSF53098">
    <property type="entry name" value="Ribonuclease H-like"/>
    <property type="match status" value="1"/>
</dbReference>
<sequence length="138" mass="16075">MKLFLDCEFNGFGGELISMALVDENERYFYEVLPCINPTSWVLDNVIPILNKQTIDLKEFQNTLFKFLNHYETIHIVADWPEDFSLFLTSLILKQGICMITPKLTMELWDNNTGLAIESRIPHNALQDAFALKRKYLI</sequence>
<dbReference type="RefSeq" id="WP_074947894.1">
    <property type="nucleotide sequence ID" value="NZ_CAJJDZ010000006.1"/>
</dbReference>
<dbReference type="GO" id="GO:0003676">
    <property type="term" value="F:nucleic acid binding"/>
    <property type="evidence" value="ECO:0007669"/>
    <property type="project" value="InterPro"/>
</dbReference>
<dbReference type="InterPro" id="IPR036397">
    <property type="entry name" value="RNaseH_sf"/>
</dbReference>
<dbReference type="InterPro" id="IPR012337">
    <property type="entry name" value="RNaseH-like_sf"/>
</dbReference>
<keyword evidence="2" id="KW-1185">Reference proteome</keyword>
<protein>
    <submittedName>
        <fullName evidence="1">Uncharacterized protein</fullName>
    </submittedName>
</protein>
<dbReference type="AlphaFoldDB" id="A0A1I6WFY2"/>
<gene>
    <name evidence="1" type="ORF">SAMN05444586_10625</name>
</gene>
<name>A0A1I6WFY2_9GAMM</name>
<dbReference type="Gene3D" id="3.30.420.10">
    <property type="entry name" value="Ribonuclease H-like superfamily/Ribonuclease H"/>
    <property type="match status" value="1"/>
</dbReference>
<proteinExistence type="predicted"/>
<accession>A0A1I6WFY2</accession>
<reference evidence="2" key="1">
    <citation type="submission" date="2016-10" db="EMBL/GenBank/DDBJ databases">
        <authorList>
            <person name="Varghese N."/>
            <person name="Submissions S."/>
        </authorList>
    </citation>
    <scope>NUCLEOTIDE SEQUENCE [LARGE SCALE GENOMIC DNA]</scope>
    <source>
        <strain evidence="2">ANC 5076</strain>
    </source>
</reference>
<dbReference type="EMBL" id="FOZU01000062">
    <property type="protein sequence ID" value="SFT24897.1"/>
    <property type="molecule type" value="Genomic_DNA"/>
</dbReference>
<evidence type="ECO:0000313" key="2">
    <source>
        <dbReference type="Proteomes" id="UP000182827"/>
    </source>
</evidence>
<organism evidence="1 2">
    <name type="scientific">Acinetobacter bohemicus</name>
    <dbReference type="NCBI Taxonomy" id="1435036"/>
    <lineage>
        <taxon>Bacteria</taxon>
        <taxon>Pseudomonadati</taxon>
        <taxon>Pseudomonadota</taxon>
        <taxon>Gammaproteobacteria</taxon>
        <taxon>Moraxellales</taxon>
        <taxon>Moraxellaceae</taxon>
        <taxon>Acinetobacter</taxon>
    </lineage>
</organism>